<gene>
    <name evidence="1" type="ORF">DEO72_LG3g149</name>
</gene>
<evidence type="ECO:0000313" key="1">
    <source>
        <dbReference type="EMBL" id="QCD85630.1"/>
    </source>
</evidence>
<organism evidence="1 2">
    <name type="scientific">Vigna unguiculata</name>
    <name type="common">Cowpea</name>
    <dbReference type="NCBI Taxonomy" id="3917"/>
    <lineage>
        <taxon>Eukaryota</taxon>
        <taxon>Viridiplantae</taxon>
        <taxon>Streptophyta</taxon>
        <taxon>Embryophyta</taxon>
        <taxon>Tracheophyta</taxon>
        <taxon>Spermatophyta</taxon>
        <taxon>Magnoliopsida</taxon>
        <taxon>eudicotyledons</taxon>
        <taxon>Gunneridae</taxon>
        <taxon>Pentapetalae</taxon>
        <taxon>rosids</taxon>
        <taxon>fabids</taxon>
        <taxon>Fabales</taxon>
        <taxon>Fabaceae</taxon>
        <taxon>Papilionoideae</taxon>
        <taxon>50 kb inversion clade</taxon>
        <taxon>NPAAA clade</taxon>
        <taxon>indigoferoid/millettioid clade</taxon>
        <taxon>Phaseoleae</taxon>
        <taxon>Vigna</taxon>
    </lineage>
</organism>
<name>A0A4D6LB07_VIGUN</name>
<dbReference type="AlphaFoldDB" id="A0A4D6LB07"/>
<reference evidence="1 2" key="1">
    <citation type="submission" date="2019-04" db="EMBL/GenBank/DDBJ databases">
        <title>An improved genome assembly and genetic linkage map for asparagus bean, Vigna unguiculata ssp. sesquipedialis.</title>
        <authorList>
            <person name="Xia Q."/>
            <person name="Zhang R."/>
            <person name="Dong Y."/>
        </authorList>
    </citation>
    <scope>NUCLEOTIDE SEQUENCE [LARGE SCALE GENOMIC DNA]</scope>
    <source>
        <tissue evidence="1">Leaf</tissue>
    </source>
</reference>
<evidence type="ECO:0000313" key="2">
    <source>
        <dbReference type="Proteomes" id="UP000501690"/>
    </source>
</evidence>
<keyword evidence="2" id="KW-1185">Reference proteome</keyword>
<proteinExistence type="predicted"/>
<dbReference type="EMBL" id="CP039347">
    <property type="protein sequence ID" value="QCD85630.1"/>
    <property type="molecule type" value="Genomic_DNA"/>
</dbReference>
<dbReference type="Proteomes" id="UP000501690">
    <property type="component" value="Linkage Group LG3"/>
</dbReference>
<protein>
    <submittedName>
        <fullName evidence="1">Uncharacterized protein</fullName>
    </submittedName>
</protein>
<sequence length="58" mass="6466">MTPQPNITSTTGLRFSFPLDQVKFTDIFGVGTYANLRNISIQPSVEHQVETIQGGVWQ</sequence>
<accession>A0A4D6LB07</accession>